<reference evidence="1 2" key="1">
    <citation type="submission" date="2019-03" db="EMBL/GenBank/DDBJ databases">
        <title>Draft Genome Sequence of Desulfosporosinus fructosivorans Strain 63.6F, Isolated from Marine Sediment in the Baltic Sea.</title>
        <authorList>
            <person name="Hausmann B."/>
            <person name="Vandieken V."/>
            <person name="Pjevac P."/>
            <person name="Schreck K."/>
            <person name="Herbold C.W."/>
            <person name="Loy A."/>
        </authorList>
    </citation>
    <scope>NUCLEOTIDE SEQUENCE [LARGE SCALE GENOMIC DNA]</scope>
    <source>
        <strain evidence="1 2">63.6F</strain>
    </source>
</reference>
<accession>A0A4Z0RAB8</accession>
<organism evidence="1 2">
    <name type="scientific">Desulfosporosinus fructosivorans</name>
    <dbReference type="NCBI Taxonomy" id="2018669"/>
    <lineage>
        <taxon>Bacteria</taxon>
        <taxon>Bacillati</taxon>
        <taxon>Bacillota</taxon>
        <taxon>Clostridia</taxon>
        <taxon>Eubacteriales</taxon>
        <taxon>Desulfitobacteriaceae</taxon>
        <taxon>Desulfosporosinus</taxon>
    </lineage>
</organism>
<dbReference type="GO" id="GO:0003690">
    <property type="term" value="F:double-stranded DNA binding"/>
    <property type="evidence" value="ECO:0007669"/>
    <property type="project" value="InterPro"/>
</dbReference>
<evidence type="ECO:0000313" key="1">
    <source>
        <dbReference type="EMBL" id="TGE40142.1"/>
    </source>
</evidence>
<dbReference type="InterPro" id="IPR001448">
    <property type="entry name" value="SASP_alpha/beta-type"/>
</dbReference>
<dbReference type="Proteomes" id="UP000298460">
    <property type="component" value="Unassembled WGS sequence"/>
</dbReference>
<protein>
    <submittedName>
        <fullName evidence="1">Small, acid-soluble spore protein, alpha/beta type</fullName>
    </submittedName>
</protein>
<evidence type="ECO:0000313" key="2">
    <source>
        <dbReference type="Proteomes" id="UP000298460"/>
    </source>
</evidence>
<comment type="caution">
    <text evidence="1">The sequence shown here is derived from an EMBL/GenBank/DDBJ whole genome shotgun (WGS) entry which is preliminary data.</text>
</comment>
<dbReference type="Pfam" id="PF00269">
    <property type="entry name" value="SASP"/>
    <property type="match status" value="1"/>
</dbReference>
<dbReference type="AlphaFoldDB" id="A0A4Z0RAB8"/>
<gene>
    <name evidence="1" type="ORF">E4K67_03985</name>
</gene>
<dbReference type="EMBL" id="SPQQ01000001">
    <property type="protein sequence ID" value="TGE40142.1"/>
    <property type="molecule type" value="Genomic_DNA"/>
</dbReference>
<name>A0A4Z0RAB8_9FIRM</name>
<dbReference type="GO" id="GO:0006265">
    <property type="term" value="P:DNA topological change"/>
    <property type="evidence" value="ECO:0007669"/>
    <property type="project" value="InterPro"/>
</dbReference>
<dbReference type="PROSITE" id="PS00304">
    <property type="entry name" value="SASP_1"/>
    <property type="match status" value="1"/>
</dbReference>
<sequence>MNPWQDLPGMLVSKQSNNITRLKQRIFLLGSSEVGLLPLQIISEEVEALAKTSKPMIQLTPELEKFKYEVAQEIGIANRKHKSFPNTPQK</sequence>
<proteinExistence type="predicted"/>
<keyword evidence="2" id="KW-1185">Reference proteome</keyword>
<dbReference type="InterPro" id="IPR018126">
    <property type="entry name" value="SASP_alpha/beta-type_CS"/>
</dbReference>
<dbReference type="RefSeq" id="WP_135545075.1">
    <property type="nucleotide sequence ID" value="NZ_SPQQ01000001.1"/>
</dbReference>